<dbReference type="CDD" id="cd00156">
    <property type="entry name" value="REC"/>
    <property type="match status" value="1"/>
</dbReference>
<dbReference type="PANTHER" id="PTHR32071">
    <property type="entry name" value="TRANSCRIPTIONAL REGULATORY PROTEIN"/>
    <property type="match status" value="1"/>
</dbReference>
<dbReference type="PROSITE" id="PS50110">
    <property type="entry name" value="RESPONSE_REGULATORY"/>
    <property type="match status" value="1"/>
</dbReference>
<organism evidence="8 9">
    <name type="scientific">Brumimicrobium glaciale</name>
    <dbReference type="NCBI Taxonomy" id="200475"/>
    <lineage>
        <taxon>Bacteria</taxon>
        <taxon>Pseudomonadati</taxon>
        <taxon>Bacteroidota</taxon>
        <taxon>Flavobacteriia</taxon>
        <taxon>Flavobacteriales</taxon>
        <taxon>Crocinitomicaceae</taxon>
        <taxon>Brumimicrobium</taxon>
    </lineage>
</organism>
<evidence type="ECO:0000259" key="6">
    <source>
        <dbReference type="PROSITE" id="PS50045"/>
    </source>
</evidence>
<dbReference type="InterPro" id="IPR002078">
    <property type="entry name" value="Sigma_54_int"/>
</dbReference>
<evidence type="ECO:0000256" key="2">
    <source>
        <dbReference type="ARBA" id="ARBA00022840"/>
    </source>
</evidence>
<protein>
    <submittedName>
        <fullName evidence="8">Sigma-54-dependent Fis family transcriptional regulator</fullName>
    </submittedName>
</protein>
<sequence length="453" mass="51352">MNTLPKSIKLFCVEDDLVFAKFLKYKLSLNPDFEVKVFNTAKELLSSLSQAPDIITIDINLPDIQGDELIGLIREQLPSVTLLVISGQENMQVAASLFRLGVYDYIIKDENTLDRIWNVANNAAAQVHLKEEVTVLREEVNQKYNLTTFIKGESMEMQKVFSKIEKTISSDINVTVTGETGTGKDLVAKAIHFNSKRSKKPYVAVNVAAIPKELVESELFGHEKGSFTGAHQQRIGKFEEAKDGTLFLDEIGEMDLTIQAKLLRVLQEMEINRVGGNKDIPLNFRLIIATHKNLQQEVKEGRFREDLYYRLMGFSIELPPLRDRGKDVISLAKYFAKEFAQKNKLPPKELNNCSKSTLLKHPFPGNVRELKAIIETSFILGEDEKIMAKDMQLDISTSLDINYNNANTLEEYTIAIIQKKLTENNNNVVRTAKNLDMGKSTIYRFIKEGKLKN</sequence>
<evidence type="ECO:0000313" key="9">
    <source>
        <dbReference type="Proteomes" id="UP000293952"/>
    </source>
</evidence>
<dbReference type="EMBL" id="SETE01000004">
    <property type="protein sequence ID" value="RYM33611.1"/>
    <property type="molecule type" value="Genomic_DNA"/>
</dbReference>
<dbReference type="Gene3D" id="1.10.8.60">
    <property type="match status" value="1"/>
</dbReference>
<dbReference type="AlphaFoldDB" id="A0A4Q4KJY7"/>
<evidence type="ECO:0000259" key="7">
    <source>
        <dbReference type="PROSITE" id="PS50110"/>
    </source>
</evidence>
<evidence type="ECO:0000313" key="8">
    <source>
        <dbReference type="EMBL" id="RYM33611.1"/>
    </source>
</evidence>
<dbReference type="Gene3D" id="3.40.50.300">
    <property type="entry name" value="P-loop containing nucleotide triphosphate hydrolases"/>
    <property type="match status" value="1"/>
</dbReference>
<feature type="domain" description="Sigma-54 factor interaction" evidence="6">
    <location>
        <begin position="150"/>
        <end position="379"/>
    </location>
</feature>
<dbReference type="PROSITE" id="PS00688">
    <property type="entry name" value="SIGMA54_INTERACT_3"/>
    <property type="match status" value="1"/>
</dbReference>
<accession>A0A4Q4KJY7</accession>
<evidence type="ECO:0000256" key="1">
    <source>
        <dbReference type="ARBA" id="ARBA00022741"/>
    </source>
</evidence>
<dbReference type="SMART" id="SM00382">
    <property type="entry name" value="AAA"/>
    <property type="match status" value="1"/>
</dbReference>
<dbReference type="GO" id="GO:0006355">
    <property type="term" value="P:regulation of DNA-templated transcription"/>
    <property type="evidence" value="ECO:0007669"/>
    <property type="project" value="InterPro"/>
</dbReference>
<keyword evidence="2" id="KW-0067">ATP-binding</keyword>
<dbReference type="GO" id="GO:0000160">
    <property type="term" value="P:phosphorelay signal transduction system"/>
    <property type="evidence" value="ECO:0007669"/>
    <property type="project" value="InterPro"/>
</dbReference>
<dbReference type="InterPro" id="IPR027417">
    <property type="entry name" value="P-loop_NTPase"/>
</dbReference>
<feature type="domain" description="Response regulatory" evidence="7">
    <location>
        <begin position="9"/>
        <end position="123"/>
    </location>
</feature>
<dbReference type="PROSITE" id="PS50045">
    <property type="entry name" value="SIGMA54_INTERACT_4"/>
    <property type="match status" value="1"/>
</dbReference>
<keyword evidence="5" id="KW-0597">Phosphoprotein</keyword>
<dbReference type="SMART" id="SM00448">
    <property type="entry name" value="REC"/>
    <property type="match status" value="1"/>
</dbReference>
<dbReference type="CDD" id="cd00009">
    <property type="entry name" value="AAA"/>
    <property type="match status" value="1"/>
</dbReference>
<dbReference type="Gene3D" id="3.40.50.2300">
    <property type="match status" value="1"/>
</dbReference>
<comment type="caution">
    <text evidence="8">The sequence shown here is derived from an EMBL/GenBank/DDBJ whole genome shotgun (WGS) entry which is preliminary data.</text>
</comment>
<dbReference type="FunFam" id="3.40.50.300:FF:000006">
    <property type="entry name" value="DNA-binding transcriptional regulator NtrC"/>
    <property type="match status" value="1"/>
</dbReference>
<dbReference type="Pfam" id="PF00158">
    <property type="entry name" value="Sigma54_activat"/>
    <property type="match status" value="1"/>
</dbReference>
<evidence type="ECO:0000256" key="4">
    <source>
        <dbReference type="ARBA" id="ARBA00023163"/>
    </source>
</evidence>
<dbReference type="InterPro" id="IPR003593">
    <property type="entry name" value="AAA+_ATPase"/>
</dbReference>
<keyword evidence="3" id="KW-0805">Transcription regulation</keyword>
<dbReference type="InterPro" id="IPR009057">
    <property type="entry name" value="Homeodomain-like_sf"/>
</dbReference>
<dbReference type="Proteomes" id="UP000293952">
    <property type="component" value="Unassembled WGS sequence"/>
</dbReference>
<keyword evidence="1" id="KW-0547">Nucleotide-binding</keyword>
<keyword evidence="9" id="KW-1185">Reference proteome</keyword>
<dbReference type="SUPFAM" id="SSF52540">
    <property type="entry name" value="P-loop containing nucleoside triphosphate hydrolases"/>
    <property type="match status" value="1"/>
</dbReference>
<dbReference type="Gene3D" id="1.10.10.60">
    <property type="entry name" value="Homeodomain-like"/>
    <property type="match status" value="1"/>
</dbReference>
<evidence type="ECO:0000256" key="3">
    <source>
        <dbReference type="ARBA" id="ARBA00023015"/>
    </source>
</evidence>
<reference evidence="8 9" key="1">
    <citation type="submission" date="2019-02" db="EMBL/GenBank/DDBJ databases">
        <title>Genome sequence of the sea-ice species Brumimicrobium glaciale.</title>
        <authorList>
            <person name="Bowman J.P."/>
        </authorList>
    </citation>
    <scope>NUCLEOTIDE SEQUENCE [LARGE SCALE GENOMIC DNA]</scope>
    <source>
        <strain evidence="8 9">IC156</strain>
    </source>
</reference>
<dbReference type="GO" id="GO:0005524">
    <property type="term" value="F:ATP binding"/>
    <property type="evidence" value="ECO:0007669"/>
    <property type="project" value="UniProtKB-KW"/>
</dbReference>
<proteinExistence type="predicted"/>
<dbReference type="InterPro" id="IPR058031">
    <property type="entry name" value="AAA_lid_NorR"/>
</dbReference>
<dbReference type="OrthoDB" id="5401077at2"/>
<dbReference type="Pfam" id="PF00072">
    <property type="entry name" value="Response_reg"/>
    <property type="match status" value="1"/>
</dbReference>
<dbReference type="InterPro" id="IPR011006">
    <property type="entry name" value="CheY-like_superfamily"/>
</dbReference>
<evidence type="ECO:0000256" key="5">
    <source>
        <dbReference type="PROSITE-ProRule" id="PRU00169"/>
    </source>
</evidence>
<feature type="modified residue" description="4-aspartylphosphate" evidence="5">
    <location>
        <position position="58"/>
    </location>
</feature>
<name>A0A4Q4KJY7_9FLAO</name>
<dbReference type="SUPFAM" id="SSF52172">
    <property type="entry name" value="CheY-like"/>
    <property type="match status" value="1"/>
</dbReference>
<dbReference type="InterPro" id="IPR001789">
    <property type="entry name" value="Sig_transdc_resp-reg_receiver"/>
</dbReference>
<dbReference type="Pfam" id="PF25601">
    <property type="entry name" value="AAA_lid_14"/>
    <property type="match status" value="1"/>
</dbReference>
<dbReference type="SUPFAM" id="SSF46689">
    <property type="entry name" value="Homeodomain-like"/>
    <property type="match status" value="1"/>
</dbReference>
<gene>
    <name evidence="8" type="ORF">ERX46_10630</name>
</gene>
<keyword evidence="4" id="KW-0804">Transcription</keyword>
<dbReference type="PANTHER" id="PTHR32071:SF121">
    <property type="entry name" value="SIGMA L-DEPENDENT TRANSCRIPTIONAL REGULATOR YQIR-RELATED"/>
    <property type="match status" value="1"/>
</dbReference>
<dbReference type="InterPro" id="IPR025944">
    <property type="entry name" value="Sigma_54_int_dom_CS"/>
</dbReference>